<evidence type="ECO:0000313" key="2">
    <source>
        <dbReference type="Proteomes" id="UP000295399"/>
    </source>
</evidence>
<sequence length="369" mass="41955">MSDSPRRLSHPLSGANPATLARVLALAGAPEARSLPQVTVAALATLGRWPFSLAERAYVAAKRPGTVERPPIFILGHWRSGTTHLYNILSKAPQFGYVSPFATGLPWDFLLLGNLVSPLLEKALPEHRYIDNIGVDSDSPQEDELALANMTPLSFYHGLYFPRRFDAFLAEGVFFDGVDQAAVARWQKTLRYLYLKLQIAQPETRLIIKNPVYTARADLLDAMWPEAQFVHIHRNPYKVFVSMRNFYQKLFEQFALQPWDAVDIDEVVFATYERMMDKLAADTAHLPPERFVEMRYDDLAAEPLAQLARLYGQLGLDGFDADRPRYEAYLASVADYRKNVFSMPQELQDRIRARWGRFIDQWAYAAPAA</sequence>
<dbReference type="GO" id="GO:0016740">
    <property type="term" value="F:transferase activity"/>
    <property type="evidence" value="ECO:0007669"/>
    <property type="project" value="UniProtKB-KW"/>
</dbReference>
<dbReference type="PANTHER" id="PTHR36451:SF1">
    <property type="entry name" value="OMEGA-HYDROXY-BETA-DIHYDROMENAQUINONE-9 SULFOTRANSFERASE STF3"/>
    <property type="match status" value="1"/>
</dbReference>
<organism evidence="1 2">
    <name type="scientific">Rhodothalassium salexigens DSM 2132</name>
    <dbReference type="NCBI Taxonomy" id="1188247"/>
    <lineage>
        <taxon>Bacteria</taxon>
        <taxon>Pseudomonadati</taxon>
        <taxon>Pseudomonadota</taxon>
        <taxon>Alphaproteobacteria</taxon>
        <taxon>Rhodothalassiales</taxon>
        <taxon>Rhodothalassiaceae</taxon>
        <taxon>Rhodothalassium</taxon>
    </lineage>
</organism>
<dbReference type="Gene3D" id="3.40.50.300">
    <property type="entry name" value="P-loop containing nucleotide triphosphate hydrolases"/>
    <property type="match status" value="1"/>
</dbReference>
<dbReference type="PANTHER" id="PTHR36451">
    <property type="entry name" value="PAPS-DEPENDENT SULFOTRANSFERASE STF3"/>
    <property type="match status" value="1"/>
</dbReference>
<dbReference type="AlphaFoldDB" id="A0A4R2PR29"/>
<reference evidence="1 2" key="1">
    <citation type="submission" date="2019-03" db="EMBL/GenBank/DDBJ databases">
        <title>Genomic Encyclopedia of Type Strains, Phase IV (KMG-IV): sequencing the most valuable type-strain genomes for metagenomic binning, comparative biology and taxonomic classification.</title>
        <authorList>
            <person name="Goeker M."/>
        </authorList>
    </citation>
    <scope>NUCLEOTIDE SEQUENCE [LARGE SCALE GENOMIC DNA]</scope>
    <source>
        <strain evidence="1 2">DSM 2132</strain>
    </source>
</reference>
<dbReference type="EMBL" id="SLXO01000001">
    <property type="protein sequence ID" value="TCP38302.1"/>
    <property type="molecule type" value="Genomic_DNA"/>
</dbReference>
<dbReference type="Proteomes" id="UP000295399">
    <property type="component" value="Unassembled WGS sequence"/>
</dbReference>
<dbReference type="Pfam" id="PF13469">
    <property type="entry name" value="Sulfotransfer_3"/>
    <property type="match status" value="1"/>
</dbReference>
<dbReference type="SUPFAM" id="SSF52540">
    <property type="entry name" value="P-loop containing nucleoside triphosphate hydrolases"/>
    <property type="match status" value="1"/>
</dbReference>
<protein>
    <submittedName>
        <fullName evidence="1">Sulfotransferase family protein</fullName>
    </submittedName>
</protein>
<gene>
    <name evidence="1" type="ORF">EV659_101201</name>
</gene>
<keyword evidence="1" id="KW-0808">Transferase</keyword>
<accession>A0A4R2PR29</accession>
<comment type="caution">
    <text evidence="1">The sequence shown here is derived from an EMBL/GenBank/DDBJ whole genome shotgun (WGS) entry which is preliminary data.</text>
</comment>
<keyword evidence="2" id="KW-1185">Reference proteome</keyword>
<dbReference type="InParanoid" id="A0A4R2PR29"/>
<dbReference type="RefSeq" id="WP_165878638.1">
    <property type="nucleotide sequence ID" value="NZ_JACIGF010000001.1"/>
</dbReference>
<evidence type="ECO:0000313" key="1">
    <source>
        <dbReference type="EMBL" id="TCP38302.1"/>
    </source>
</evidence>
<proteinExistence type="predicted"/>
<dbReference type="InterPro" id="IPR052736">
    <property type="entry name" value="Stf3_sulfotransferase"/>
</dbReference>
<dbReference type="InterPro" id="IPR027417">
    <property type="entry name" value="P-loop_NTPase"/>
</dbReference>
<name>A0A4R2PR29_RHOSA</name>